<dbReference type="HOGENOM" id="CLU_2398904_0_0_6"/>
<dbReference type="AntiFam" id="ANF00014">
    <property type="entry name" value="tRNA translation"/>
</dbReference>
<organism evidence="1 2">
    <name type="scientific">Xenorhabdus bovienii str. oregonense</name>
    <dbReference type="NCBI Taxonomy" id="1398202"/>
    <lineage>
        <taxon>Bacteria</taxon>
        <taxon>Pseudomonadati</taxon>
        <taxon>Pseudomonadota</taxon>
        <taxon>Gammaproteobacteria</taxon>
        <taxon>Enterobacterales</taxon>
        <taxon>Morganellaceae</taxon>
        <taxon>Xenorhabdus</taxon>
    </lineage>
</organism>
<dbReference type="EMBL" id="CBSX010000122">
    <property type="protein sequence ID" value="CDH05940.1"/>
    <property type="molecule type" value="Genomic_DNA"/>
</dbReference>
<reference evidence="1" key="1">
    <citation type="submission" date="2013-07" db="EMBL/GenBank/DDBJ databases">
        <title>Sub-species coevolution in mutualistic symbiosis.</title>
        <authorList>
            <person name="Murfin K."/>
            <person name="Klassen J."/>
            <person name="Lee M."/>
            <person name="Forst S."/>
            <person name="Stock P."/>
            <person name="Goodrich-Blair H."/>
        </authorList>
    </citation>
    <scope>NUCLEOTIDE SEQUENCE [LARGE SCALE GENOMIC DNA]</scope>
    <source>
        <strain evidence="1">Oregonense</strain>
    </source>
</reference>
<comment type="caution">
    <text evidence="1">The sequence shown here is derived from an EMBL/GenBank/DDBJ whole genome shotgun (WGS) entry which is preliminary data.</text>
</comment>
<proteinExistence type="predicted"/>
<evidence type="ECO:0000313" key="2">
    <source>
        <dbReference type="Proteomes" id="UP000028483"/>
    </source>
</evidence>
<accession>A0A077P4E4</accession>
<evidence type="ECO:0000313" key="1">
    <source>
        <dbReference type="EMBL" id="CDH05940.1"/>
    </source>
</evidence>
<protein>
    <submittedName>
        <fullName evidence="1">Uncharacterized protein</fullName>
    </submittedName>
</protein>
<sequence length="93" mass="10348">MRYQFSISGQALLTALFPGSKYHNEIMELNMVHPGGFEPPTARFVAEYSIQLSYGCILKMAVREGFEPSMQLLTTYSLSRGAPSASRPPHHSL</sequence>
<dbReference type="Proteomes" id="UP000028483">
    <property type="component" value="Unassembled WGS sequence"/>
</dbReference>
<name>A0A077P4E4_XENBV</name>
<gene>
    <name evidence="1" type="ORF">XBO1_2080010</name>
</gene>
<dbReference type="AlphaFoldDB" id="A0A077P4E4"/>